<dbReference type="AlphaFoldDB" id="A0A0F9UDQ0"/>
<dbReference type="Gene3D" id="3.40.50.1820">
    <property type="entry name" value="alpha/beta hydrolase"/>
    <property type="match status" value="1"/>
</dbReference>
<protein>
    <recommendedName>
        <fullName evidence="2">DUF676 domain-containing protein</fullName>
    </recommendedName>
</protein>
<comment type="caution">
    <text evidence="1">The sequence shown here is derived from an EMBL/GenBank/DDBJ whole genome shotgun (WGS) entry which is preliminary data.</text>
</comment>
<accession>A0A0F9UDQ0</accession>
<dbReference type="EMBL" id="LAZR01000729">
    <property type="protein sequence ID" value="KKN59361.1"/>
    <property type="molecule type" value="Genomic_DNA"/>
</dbReference>
<sequence>MLVIIHGWSDSFSSFRSLAKRLASPLPDGIGADVQQIYLGDYISLDDQVTFADLVEAMDRAWTDAALPRAPRSVDAIVHSTGGLVIRDWMSRFAIDSVPIHRLLMLAPANFGSPLAHTGRSVIGRAVKGWKGTRLFETGTQILKGLELASSYSWLLAERDLFVDNSVFAPGRVLCTVLVGNTGYSGISAVANKPGTDGTVRVSTANLKAARMLIDFSHEPGKAPLIDYQEVDDSGLAFTVVDGEDHGSITAKGRGTNESITWSLICGALMLPDSGFIAWQKRLASHCLQVSEVAKKRSGEHFKGYQNTVVRVVDNHGAAVNDYIIEFYINDDKTSRERRLTQVIQEEVIEGVHVFSGEKNYRSLLINCDRLYELLPREEDRLRMSITAYPEVSSGKVGYRTYTDDDIGALSLSLKQVRDMFRPHRTLLITLCLKRYQQEDVFRFKAV</sequence>
<proteinExistence type="predicted"/>
<dbReference type="InterPro" id="IPR029058">
    <property type="entry name" value="AB_hydrolase_fold"/>
</dbReference>
<gene>
    <name evidence="1" type="ORF">LCGC14_0543010</name>
</gene>
<dbReference type="SUPFAM" id="SSF53474">
    <property type="entry name" value="alpha/beta-Hydrolases"/>
    <property type="match status" value="1"/>
</dbReference>
<organism evidence="1">
    <name type="scientific">marine sediment metagenome</name>
    <dbReference type="NCBI Taxonomy" id="412755"/>
    <lineage>
        <taxon>unclassified sequences</taxon>
        <taxon>metagenomes</taxon>
        <taxon>ecological metagenomes</taxon>
    </lineage>
</organism>
<evidence type="ECO:0000313" key="1">
    <source>
        <dbReference type="EMBL" id="KKN59361.1"/>
    </source>
</evidence>
<evidence type="ECO:0008006" key="2">
    <source>
        <dbReference type="Google" id="ProtNLM"/>
    </source>
</evidence>
<reference evidence="1" key="1">
    <citation type="journal article" date="2015" name="Nature">
        <title>Complex archaea that bridge the gap between prokaryotes and eukaryotes.</title>
        <authorList>
            <person name="Spang A."/>
            <person name="Saw J.H."/>
            <person name="Jorgensen S.L."/>
            <person name="Zaremba-Niedzwiedzka K."/>
            <person name="Martijn J."/>
            <person name="Lind A.E."/>
            <person name="van Eijk R."/>
            <person name="Schleper C."/>
            <person name="Guy L."/>
            <person name="Ettema T.J."/>
        </authorList>
    </citation>
    <scope>NUCLEOTIDE SEQUENCE</scope>
</reference>
<name>A0A0F9UDQ0_9ZZZZ</name>